<protein>
    <recommendedName>
        <fullName evidence="1">EF-hand domain-containing protein</fullName>
    </recommendedName>
</protein>
<name>A0ABN9Q8K7_9DINO</name>
<sequence length="138" mass="15905">MAVLKPDPEVFARELSQQEWVDAQKLDRLCRAVDTDESGKLTREQFENGLQKNHIPLLLKSLGLQRHHLVEFFKFMAEDSSGDGQVDIHTFVNGCMVLRGVATNFDLQKLHAELKSNHAQHDKHLDSIMRILREKFDL</sequence>
<feature type="domain" description="EF-hand" evidence="1">
    <location>
        <begin position="21"/>
        <end position="56"/>
    </location>
</feature>
<dbReference type="InterPro" id="IPR011992">
    <property type="entry name" value="EF-hand-dom_pair"/>
</dbReference>
<proteinExistence type="predicted"/>
<accession>A0ABN9Q8K7</accession>
<reference evidence="2" key="1">
    <citation type="submission" date="2023-10" db="EMBL/GenBank/DDBJ databases">
        <authorList>
            <person name="Chen Y."/>
            <person name="Shah S."/>
            <person name="Dougan E. K."/>
            <person name="Thang M."/>
            <person name="Chan C."/>
        </authorList>
    </citation>
    <scope>NUCLEOTIDE SEQUENCE [LARGE SCALE GENOMIC DNA]</scope>
</reference>
<organism evidence="2 3">
    <name type="scientific">Prorocentrum cordatum</name>
    <dbReference type="NCBI Taxonomy" id="2364126"/>
    <lineage>
        <taxon>Eukaryota</taxon>
        <taxon>Sar</taxon>
        <taxon>Alveolata</taxon>
        <taxon>Dinophyceae</taxon>
        <taxon>Prorocentrales</taxon>
        <taxon>Prorocentraceae</taxon>
        <taxon>Prorocentrum</taxon>
    </lineage>
</organism>
<gene>
    <name evidence="2" type="ORF">PCOR1329_LOCUS8887</name>
</gene>
<dbReference type="InterPro" id="IPR002048">
    <property type="entry name" value="EF_hand_dom"/>
</dbReference>
<dbReference type="SUPFAM" id="SSF47473">
    <property type="entry name" value="EF-hand"/>
    <property type="match status" value="1"/>
</dbReference>
<dbReference type="Gene3D" id="1.10.238.10">
    <property type="entry name" value="EF-hand"/>
    <property type="match status" value="1"/>
</dbReference>
<dbReference type="Proteomes" id="UP001189429">
    <property type="component" value="Unassembled WGS sequence"/>
</dbReference>
<evidence type="ECO:0000313" key="3">
    <source>
        <dbReference type="Proteomes" id="UP001189429"/>
    </source>
</evidence>
<comment type="caution">
    <text evidence="2">The sequence shown here is derived from an EMBL/GenBank/DDBJ whole genome shotgun (WGS) entry which is preliminary data.</text>
</comment>
<evidence type="ECO:0000313" key="2">
    <source>
        <dbReference type="EMBL" id="CAK0800850.1"/>
    </source>
</evidence>
<evidence type="ECO:0000259" key="1">
    <source>
        <dbReference type="PROSITE" id="PS50222"/>
    </source>
</evidence>
<dbReference type="EMBL" id="CAUYUJ010002449">
    <property type="protein sequence ID" value="CAK0800850.1"/>
    <property type="molecule type" value="Genomic_DNA"/>
</dbReference>
<keyword evidence="3" id="KW-1185">Reference proteome</keyword>
<dbReference type="PROSITE" id="PS50222">
    <property type="entry name" value="EF_HAND_2"/>
    <property type="match status" value="1"/>
</dbReference>